<evidence type="ECO:0000313" key="3">
    <source>
        <dbReference type="Proteomes" id="UP000002257"/>
    </source>
</evidence>
<evidence type="ECO:0000256" key="1">
    <source>
        <dbReference type="SAM" id="MobiDB-lite"/>
    </source>
</evidence>
<dbReference type="InterPro" id="IPR019632">
    <property type="entry name" value="DUF2497"/>
</dbReference>
<feature type="region of interest" description="Disordered" evidence="1">
    <location>
        <begin position="44"/>
        <end position="90"/>
    </location>
</feature>
<dbReference type="AlphaFoldDB" id="B8EK96"/>
<sequence>MSAAYSVEASGELSEPRPREPSMEDILASIRRIIAEDQALFAADGSSRAKGEDATDDDARDAGFGGPTQAASSQAGLGSEDVSAPPIASGETRETVAGAFNTLLASRFAQNSEAVLALAREALRPMLAAWLDAHLPALVERLVKAEIERMTRGD</sequence>
<name>B8EK96_METSB</name>
<dbReference type="HOGENOM" id="CLU_078707_1_0_5"/>
<gene>
    <name evidence="2" type="ordered locus">Msil_1689</name>
</gene>
<dbReference type="EMBL" id="CP001280">
    <property type="protein sequence ID" value="ACK50636.1"/>
    <property type="molecule type" value="Genomic_DNA"/>
</dbReference>
<dbReference type="STRING" id="395965.Msil_1689"/>
<dbReference type="Proteomes" id="UP000002257">
    <property type="component" value="Chromosome"/>
</dbReference>
<evidence type="ECO:0000313" key="2">
    <source>
        <dbReference type="EMBL" id="ACK50636.1"/>
    </source>
</evidence>
<evidence type="ECO:0008006" key="4">
    <source>
        <dbReference type="Google" id="ProtNLM"/>
    </source>
</evidence>
<protein>
    <recommendedName>
        <fullName evidence="4">DUF2497 domain-containing protein</fullName>
    </recommendedName>
</protein>
<organism evidence="2 3">
    <name type="scientific">Methylocella silvestris (strain DSM 15510 / CIP 108128 / LMG 27833 / NCIMB 13906 / BL2)</name>
    <dbReference type="NCBI Taxonomy" id="395965"/>
    <lineage>
        <taxon>Bacteria</taxon>
        <taxon>Pseudomonadati</taxon>
        <taxon>Pseudomonadota</taxon>
        <taxon>Alphaproteobacteria</taxon>
        <taxon>Hyphomicrobiales</taxon>
        <taxon>Beijerinckiaceae</taxon>
        <taxon>Methylocella</taxon>
    </lineage>
</organism>
<proteinExistence type="predicted"/>
<dbReference type="eggNOG" id="COG3827">
    <property type="taxonomic scope" value="Bacteria"/>
</dbReference>
<keyword evidence="3" id="KW-1185">Reference proteome</keyword>
<reference evidence="2 3" key="1">
    <citation type="journal article" date="2010" name="J. Bacteriol.">
        <title>Complete genome sequence of the aerobic facultative methanotroph Methylocella silvestris BL2.</title>
        <authorList>
            <person name="Chen Y."/>
            <person name="Crombie A."/>
            <person name="Rahman M.T."/>
            <person name="Dedysh S.N."/>
            <person name="Liesack W."/>
            <person name="Stott M.B."/>
            <person name="Alam M."/>
            <person name="Theisen A.R."/>
            <person name="Murrell J.C."/>
            <person name="Dunfield P.F."/>
        </authorList>
    </citation>
    <scope>NUCLEOTIDE SEQUENCE [LARGE SCALE GENOMIC DNA]</scope>
    <source>
        <strain evidence="3">DSM 15510 / CIP 108128 / LMG 27833 / NCIMB 13906 / BL2</strain>
    </source>
</reference>
<dbReference type="KEGG" id="msl:Msil_1689"/>
<accession>B8EK96</accession>
<feature type="region of interest" description="Disordered" evidence="1">
    <location>
        <begin position="1"/>
        <end position="24"/>
    </location>
</feature>
<dbReference type="Pfam" id="PF10691">
    <property type="entry name" value="DUF2497"/>
    <property type="match status" value="1"/>
</dbReference>